<dbReference type="Proteomes" id="UP000739538">
    <property type="component" value="Unassembled WGS sequence"/>
</dbReference>
<reference evidence="4" key="1">
    <citation type="submission" date="2020-04" db="EMBL/GenBank/DDBJ databases">
        <authorList>
            <person name="Zhang T."/>
        </authorList>
    </citation>
    <scope>NUCLEOTIDE SEQUENCE</scope>
    <source>
        <strain evidence="4">HKST-UBA02</strain>
    </source>
</reference>
<dbReference type="InterPro" id="IPR007837">
    <property type="entry name" value="DinB"/>
</dbReference>
<feature type="binding site" evidence="3">
    <location>
        <position position="133"/>
    </location>
    <ligand>
        <name>a divalent metal cation</name>
        <dbReference type="ChEBI" id="CHEBI:60240"/>
    </ligand>
</feature>
<dbReference type="GO" id="GO:0046872">
    <property type="term" value="F:metal ion binding"/>
    <property type="evidence" value="ECO:0007669"/>
    <property type="project" value="UniProtKB-KW"/>
</dbReference>
<comment type="caution">
    <text evidence="4">The sequence shown here is derived from an EMBL/GenBank/DDBJ whole genome shotgun (WGS) entry which is preliminary data.</text>
</comment>
<gene>
    <name evidence="4" type="ORF">KDA27_09445</name>
</gene>
<evidence type="ECO:0000256" key="2">
    <source>
        <dbReference type="ARBA" id="ARBA00022723"/>
    </source>
</evidence>
<evidence type="ECO:0000256" key="3">
    <source>
        <dbReference type="PIRSR" id="PIRSR607837-1"/>
    </source>
</evidence>
<dbReference type="AlphaFoldDB" id="A0A956NBP7"/>
<evidence type="ECO:0000313" key="5">
    <source>
        <dbReference type="Proteomes" id="UP000739538"/>
    </source>
</evidence>
<feature type="binding site" evidence="3">
    <location>
        <position position="46"/>
    </location>
    <ligand>
        <name>a divalent metal cation</name>
        <dbReference type="ChEBI" id="CHEBI:60240"/>
    </ligand>
</feature>
<dbReference type="EMBL" id="JAGQHS010000039">
    <property type="protein sequence ID" value="MCA9756013.1"/>
    <property type="molecule type" value="Genomic_DNA"/>
</dbReference>
<evidence type="ECO:0000313" key="4">
    <source>
        <dbReference type="EMBL" id="MCA9756013.1"/>
    </source>
</evidence>
<sequence length="165" mass="18872">MIAQSILPEFDREFAVLRTTLERVPEDKPEYKPHEKSMAMNQLAGHLAEIATWMGATLQADELDFATMDYKPFLMTSRKELLEFFDKNVKEAREVLASTSDETMMGMWTMRTGDTVHMTMPKVAVVRGFIMNHMIHHRAQLGMYLRLNDVPVPSMYGPSADEPGM</sequence>
<accession>A0A956NBP7</accession>
<reference evidence="4" key="2">
    <citation type="journal article" date="2021" name="Microbiome">
        <title>Successional dynamics and alternative stable states in a saline activated sludge microbial community over 9 years.</title>
        <authorList>
            <person name="Wang Y."/>
            <person name="Ye J."/>
            <person name="Ju F."/>
            <person name="Liu L."/>
            <person name="Boyd J.A."/>
            <person name="Deng Y."/>
            <person name="Parks D.H."/>
            <person name="Jiang X."/>
            <person name="Yin X."/>
            <person name="Woodcroft B.J."/>
            <person name="Tyson G.W."/>
            <person name="Hugenholtz P."/>
            <person name="Polz M.F."/>
            <person name="Zhang T."/>
        </authorList>
    </citation>
    <scope>NUCLEOTIDE SEQUENCE</scope>
    <source>
        <strain evidence="4">HKST-UBA02</strain>
    </source>
</reference>
<protein>
    <submittedName>
        <fullName evidence="4">DinB family protein</fullName>
    </submittedName>
</protein>
<dbReference type="SUPFAM" id="SSF109854">
    <property type="entry name" value="DinB/YfiT-like putative metalloenzymes"/>
    <property type="match status" value="1"/>
</dbReference>
<feature type="binding site" evidence="3">
    <location>
        <position position="137"/>
    </location>
    <ligand>
        <name>a divalent metal cation</name>
        <dbReference type="ChEBI" id="CHEBI:60240"/>
    </ligand>
</feature>
<dbReference type="Pfam" id="PF05163">
    <property type="entry name" value="DinB"/>
    <property type="match status" value="1"/>
</dbReference>
<evidence type="ECO:0000256" key="1">
    <source>
        <dbReference type="ARBA" id="ARBA00008635"/>
    </source>
</evidence>
<keyword evidence="2 3" id="KW-0479">Metal-binding</keyword>
<dbReference type="Gene3D" id="1.20.120.450">
    <property type="entry name" value="dinb family like domain"/>
    <property type="match status" value="1"/>
</dbReference>
<comment type="similarity">
    <text evidence="1">Belongs to the DinB family.</text>
</comment>
<proteinExistence type="inferred from homology"/>
<organism evidence="4 5">
    <name type="scientific">Eiseniibacteriota bacterium</name>
    <dbReference type="NCBI Taxonomy" id="2212470"/>
    <lineage>
        <taxon>Bacteria</taxon>
        <taxon>Candidatus Eiseniibacteriota</taxon>
    </lineage>
</organism>
<name>A0A956NBP7_UNCEI</name>
<dbReference type="InterPro" id="IPR034660">
    <property type="entry name" value="DinB/YfiT-like"/>
</dbReference>